<evidence type="ECO:0000313" key="2">
    <source>
        <dbReference type="Proteomes" id="UP000663887"/>
    </source>
</evidence>
<dbReference type="AlphaFoldDB" id="A0A817A0H6"/>
<accession>A0A817A0H6</accession>
<name>A0A817A0H6_9BILA</name>
<comment type="caution">
    <text evidence="1">The sequence shown here is derived from an EMBL/GenBank/DDBJ whole genome shotgun (WGS) entry which is preliminary data.</text>
</comment>
<dbReference type="EMBL" id="CAJNRG010018114">
    <property type="protein sequence ID" value="CAF2247423.1"/>
    <property type="molecule type" value="Genomic_DNA"/>
</dbReference>
<organism evidence="1 2">
    <name type="scientific">Rotaria magnacalcarata</name>
    <dbReference type="NCBI Taxonomy" id="392030"/>
    <lineage>
        <taxon>Eukaryota</taxon>
        <taxon>Metazoa</taxon>
        <taxon>Spiralia</taxon>
        <taxon>Gnathifera</taxon>
        <taxon>Rotifera</taxon>
        <taxon>Eurotatoria</taxon>
        <taxon>Bdelloidea</taxon>
        <taxon>Philodinida</taxon>
        <taxon>Philodinidae</taxon>
        <taxon>Rotaria</taxon>
    </lineage>
</organism>
<evidence type="ECO:0000313" key="1">
    <source>
        <dbReference type="EMBL" id="CAF2247423.1"/>
    </source>
</evidence>
<sequence>MLPNQTILLIPKEILLLQNIAHPNGNHSQMYLLPPNFNTNISSIEHDHRYIDHHISSIEIQQSMVSFKTNRDMNHKIMALAYSLQPNLSQDYYNGNMHQNNLLLSPMNSSVCTRICDPILITKESRKIQLPELYYYSIEP</sequence>
<reference evidence="1" key="1">
    <citation type="submission" date="2021-02" db="EMBL/GenBank/DDBJ databases">
        <authorList>
            <person name="Nowell W R."/>
        </authorList>
    </citation>
    <scope>NUCLEOTIDE SEQUENCE</scope>
</reference>
<protein>
    <submittedName>
        <fullName evidence="1">Uncharacterized protein</fullName>
    </submittedName>
</protein>
<proteinExistence type="predicted"/>
<gene>
    <name evidence="1" type="ORF">XDN619_LOCUS35124</name>
</gene>
<dbReference type="Proteomes" id="UP000663887">
    <property type="component" value="Unassembled WGS sequence"/>
</dbReference>